<name>A0A645D7C2_9ZZZZ</name>
<evidence type="ECO:0000313" key="1">
    <source>
        <dbReference type="EMBL" id="MPM85105.1"/>
    </source>
</evidence>
<dbReference type="EMBL" id="VSSQ01033491">
    <property type="protein sequence ID" value="MPM85105.1"/>
    <property type="molecule type" value="Genomic_DNA"/>
</dbReference>
<sequence length="213" mass="23944">MFRFFIQCGRIRNIIDRAIYAHAHITFAFEFLKELLVLAFSAADAGRYDLRLGFFRQGEYAVHDLVDGLFFDWLPAVRAMRHTATCIEQAQIVVYLRHGADRAARVVARAFLVDGDCGRKPVDAVDIRLLHLPEKLARIGRQALNISALSFRIDRVKREAGFSAAGKAGEHDELVARNHEVDVLQVVLPRAFDDDVLHEESLSFLPSGLFPAG</sequence>
<comment type="caution">
    <text evidence="1">The sequence shown here is derived from an EMBL/GenBank/DDBJ whole genome shotgun (WGS) entry which is preliminary data.</text>
</comment>
<gene>
    <name evidence="1" type="ORF">SDC9_132182</name>
</gene>
<dbReference type="AlphaFoldDB" id="A0A645D7C2"/>
<reference evidence="1" key="1">
    <citation type="submission" date="2019-08" db="EMBL/GenBank/DDBJ databases">
        <authorList>
            <person name="Kucharzyk K."/>
            <person name="Murdoch R.W."/>
            <person name="Higgins S."/>
            <person name="Loffler F."/>
        </authorList>
    </citation>
    <scope>NUCLEOTIDE SEQUENCE</scope>
</reference>
<accession>A0A645D7C2</accession>
<proteinExistence type="predicted"/>
<protein>
    <submittedName>
        <fullName evidence="1">Uncharacterized protein</fullName>
    </submittedName>
</protein>
<organism evidence="1">
    <name type="scientific">bioreactor metagenome</name>
    <dbReference type="NCBI Taxonomy" id="1076179"/>
    <lineage>
        <taxon>unclassified sequences</taxon>
        <taxon>metagenomes</taxon>
        <taxon>ecological metagenomes</taxon>
    </lineage>
</organism>